<organism evidence="13 14">
    <name type="scientific">Aspergillus parasiticus (strain ATCC 56775 / NRRL 5862 / SRRC 143 / SU-1)</name>
    <dbReference type="NCBI Taxonomy" id="1403190"/>
    <lineage>
        <taxon>Eukaryota</taxon>
        <taxon>Fungi</taxon>
        <taxon>Dikarya</taxon>
        <taxon>Ascomycota</taxon>
        <taxon>Pezizomycotina</taxon>
        <taxon>Eurotiomycetes</taxon>
        <taxon>Eurotiomycetidae</taxon>
        <taxon>Eurotiales</taxon>
        <taxon>Aspergillaceae</taxon>
        <taxon>Aspergillus</taxon>
        <taxon>Aspergillus subgen. Circumdati</taxon>
    </lineage>
</organism>
<dbReference type="GO" id="GO:0006412">
    <property type="term" value="P:translation"/>
    <property type="evidence" value="ECO:0007669"/>
    <property type="project" value="UniProtKB-UniRule"/>
</dbReference>
<dbReference type="Gene3D" id="3.10.20.90">
    <property type="entry name" value="Phosphatidylinositol 3-kinase Catalytic Subunit, Chain A, domain 1"/>
    <property type="match status" value="1"/>
</dbReference>
<evidence type="ECO:0000256" key="11">
    <source>
        <dbReference type="SAM" id="MobiDB-lite"/>
    </source>
</evidence>
<dbReference type="GO" id="GO:0003735">
    <property type="term" value="F:structural constituent of ribosome"/>
    <property type="evidence" value="ECO:0007669"/>
    <property type="project" value="UniProtKB-UniRule"/>
</dbReference>
<name>A0A0F0IF51_ASPPU</name>
<dbReference type="InterPro" id="IPR041707">
    <property type="entry name" value="Pus3-like"/>
</dbReference>
<dbReference type="PROSITE" id="PS00963">
    <property type="entry name" value="RIBOSOMAL_S2_2"/>
    <property type="match status" value="1"/>
</dbReference>
<dbReference type="NCBIfam" id="TIGR01012">
    <property type="entry name" value="uS2_euk_arch"/>
    <property type="match status" value="1"/>
</dbReference>
<evidence type="ECO:0000256" key="5">
    <source>
        <dbReference type="ARBA" id="ARBA00022694"/>
    </source>
</evidence>
<proteinExistence type="inferred from homology"/>
<dbReference type="PRINTS" id="PR00395">
    <property type="entry name" value="RIBOSOMALS2"/>
</dbReference>
<protein>
    <recommendedName>
        <fullName evidence="9">Small ribosomal subunit protein uS2</fullName>
    </recommendedName>
</protein>
<dbReference type="HAMAP" id="MF_03015">
    <property type="entry name" value="Ribosomal_S2_euk"/>
    <property type="match status" value="1"/>
</dbReference>
<comment type="similarity">
    <text evidence="2 9 10">Belongs to the universal ribosomal protein uS2 family.</text>
</comment>
<dbReference type="FunFam" id="3.40.50.10490:FF:000010">
    <property type="entry name" value="40S ribosomal protein S0"/>
    <property type="match status" value="1"/>
</dbReference>
<evidence type="ECO:0000256" key="1">
    <source>
        <dbReference type="ARBA" id="ARBA00004496"/>
    </source>
</evidence>
<evidence type="ECO:0000256" key="2">
    <source>
        <dbReference type="ARBA" id="ARBA00006242"/>
    </source>
</evidence>
<dbReference type="InterPro" id="IPR029071">
    <property type="entry name" value="Ubiquitin-like_domsf"/>
</dbReference>
<dbReference type="Pfam" id="PF00318">
    <property type="entry name" value="Ribosomal_S2"/>
    <property type="match status" value="2"/>
</dbReference>
<evidence type="ECO:0000256" key="8">
    <source>
        <dbReference type="ARBA" id="ARBA00023274"/>
    </source>
</evidence>
<dbReference type="InterPro" id="IPR020103">
    <property type="entry name" value="PsdUridine_synth_cat_dom_sf"/>
</dbReference>
<dbReference type="CDD" id="cd01425">
    <property type="entry name" value="RPS2"/>
    <property type="match status" value="1"/>
</dbReference>
<dbReference type="InterPro" id="IPR001865">
    <property type="entry name" value="Ribosomal_uS2"/>
</dbReference>
<feature type="compositionally biased region" description="Basic residues" evidence="11">
    <location>
        <begin position="901"/>
        <end position="912"/>
    </location>
</feature>
<dbReference type="Gene3D" id="3.30.70.580">
    <property type="entry name" value="Pseudouridine synthase I, catalytic domain, N-terminal subdomain"/>
    <property type="match status" value="1"/>
</dbReference>
<feature type="region of interest" description="Disordered" evidence="11">
    <location>
        <begin position="284"/>
        <end position="345"/>
    </location>
</feature>
<evidence type="ECO:0000313" key="14">
    <source>
        <dbReference type="Proteomes" id="UP000033540"/>
    </source>
</evidence>
<evidence type="ECO:0000256" key="3">
    <source>
        <dbReference type="ARBA" id="ARBA00009375"/>
    </source>
</evidence>
<evidence type="ECO:0000256" key="10">
    <source>
        <dbReference type="RuleBase" id="RU003631"/>
    </source>
</evidence>
<feature type="compositionally biased region" description="Polar residues" evidence="11">
    <location>
        <begin position="460"/>
        <end position="469"/>
    </location>
</feature>
<comment type="caution">
    <text evidence="13">The sequence shown here is derived from an EMBL/GenBank/DDBJ whole genome shotgun (WGS) entry which is preliminary data.</text>
</comment>
<gene>
    <name evidence="9" type="primary">RPS0</name>
    <name evidence="13" type="ORF">P875_00021493</name>
</gene>
<comment type="function">
    <text evidence="9">Required for the assembly and/or stability of the 40S ribosomal subunit. Required for the processing of the 20S rRNA-precursor to mature 18S rRNA in a late step of the maturation of 40S ribosomal subunits.</text>
</comment>
<comment type="similarity">
    <text evidence="3">Belongs to the tRNA pseudouridine synthase TruA family.</text>
</comment>
<feature type="region of interest" description="Disordered" evidence="11">
    <location>
        <begin position="233"/>
        <end position="260"/>
    </location>
</feature>
<dbReference type="Proteomes" id="UP000033540">
    <property type="component" value="Unassembled WGS sequence"/>
</dbReference>
<reference evidence="13 14" key="1">
    <citation type="submission" date="2015-02" db="EMBL/GenBank/DDBJ databases">
        <title>Draft genome sequence of Aspergillus parasiticus SU-1.</title>
        <authorList>
            <person name="Yu J."/>
            <person name="Fedorova N."/>
            <person name="Yin Y."/>
            <person name="Losada L."/>
            <person name="Zafar N."/>
            <person name="Taujale R."/>
            <person name="Ehrlich K.C."/>
            <person name="Bhatnagar D."/>
            <person name="Cleveland T.E."/>
            <person name="Bennett J.W."/>
            <person name="Nierman W.C."/>
        </authorList>
    </citation>
    <scope>NUCLEOTIDE SEQUENCE [LARGE SCALE GENOMIC DNA]</scope>
    <source>
        <strain evidence="14">ATCC 56775 / NRRL 5862 / SRRC 143 / SU-1</strain>
    </source>
</reference>
<dbReference type="InterPro" id="IPR001406">
    <property type="entry name" value="PsdUridine_synth_TruA"/>
</dbReference>
<evidence type="ECO:0000259" key="12">
    <source>
        <dbReference type="Pfam" id="PF01416"/>
    </source>
</evidence>
<evidence type="ECO:0000313" key="13">
    <source>
        <dbReference type="EMBL" id="KJK66360.1"/>
    </source>
</evidence>
<keyword evidence="5" id="KW-0819">tRNA processing</keyword>
<dbReference type="GO" id="GO:0009982">
    <property type="term" value="F:pseudouridine synthase activity"/>
    <property type="evidence" value="ECO:0007669"/>
    <property type="project" value="InterPro"/>
</dbReference>
<dbReference type="Gene3D" id="3.30.70.660">
    <property type="entry name" value="Pseudouridine synthase I, catalytic domain, C-terminal subdomain"/>
    <property type="match status" value="1"/>
</dbReference>
<dbReference type="SUPFAM" id="SSF54236">
    <property type="entry name" value="Ubiquitin-like"/>
    <property type="match status" value="1"/>
</dbReference>
<dbReference type="GO" id="GO:0001522">
    <property type="term" value="P:pseudouridine synthesis"/>
    <property type="evidence" value="ECO:0007669"/>
    <property type="project" value="InterPro"/>
</dbReference>
<dbReference type="SUPFAM" id="SSF52313">
    <property type="entry name" value="Ribosomal protein S2"/>
    <property type="match status" value="1"/>
</dbReference>
<dbReference type="CDD" id="cd02569">
    <property type="entry name" value="PseudoU_synth_ScPus3"/>
    <property type="match status" value="1"/>
</dbReference>
<dbReference type="GO" id="GO:0003723">
    <property type="term" value="F:RNA binding"/>
    <property type="evidence" value="ECO:0007669"/>
    <property type="project" value="InterPro"/>
</dbReference>
<dbReference type="AlphaFoldDB" id="A0A0F0IF51"/>
<evidence type="ECO:0000256" key="6">
    <source>
        <dbReference type="ARBA" id="ARBA00022980"/>
    </source>
</evidence>
<feature type="region of interest" description="Disordered" evidence="11">
    <location>
        <begin position="843"/>
        <end position="919"/>
    </location>
</feature>
<feature type="compositionally biased region" description="Polar residues" evidence="11">
    <location>
        <begin position="284"/>
        <end position="297"/>
    </location>
</feature>
<comment type="subcellular location">
    <subcellularLocation>
        <location evidence="1 9">Cytoplasm</location>
    </subcellularLocation>
</comment>
<evidence type="ECO:0000256" key="9">
    <source>
        <dbReference type="HAMAP-Rule" id="MF_03015"/>
    </source>
</evidence>
<keyword evidence="7" id="KW-0413">Isomerase</keyword>
<dbReference type="GO" id="GO:0000028">
    <property type="term" value="P:ribosomal small subunit assembly"/>
    <property type="evidence" value="ECO:0007669"/>
    <property type="project" value="UniProtKB-UniRule"/>
</dbReference>
<dbReference type="InterPro" id="IPR005707">
    <property type="entry name" value="Ribosomal_uS2_euk/arc"/>
</dbReference>
<keyword evidence="4 9" id="KW-0963">Cytoplasm</keyword>
<keyword evidence="6 9" id="KW-0689">Ribosomal protein</keyword>
<feature type="compositionally biased region" description="Basic and acidic residues" evidence="11">
    <location>
        <begin position="846"/>
        <end position="900"/>
    </location>
</feature>
<dbReference type="Gene3D" id="3.40.50.10490">
    <property type="entry name" value="Glucose-6-phosphate isomerase like protein, domain 1"/>
    <property type="match status" value="1"/>
</dbReference>
<dbReference type="OrthoDB" id="25767at2759"/>
<dbReference type="GO" id="GO:0022627">
    <property type="term" value="C:cytosolic small ribosomal subunit"/>
    <property type="evidence" value="ECO:0007669"/>
    <property type="project" value="UniProtKB-UniRule"/>
</dbReference>
<feature type="domain" description="Pseudouridine synthase I TruA alpha/beta" evidence="12">
    <location>
        <begin position="575"/>
        <end position="718"/>
    </location>
</feature>
<keyword evidence="8 9" id="KW-0687">Ribonucleoprotein</keyword>
<dbReference type="SUPFAM" id="SSF55120">
    <property type="entry name" value="Pseudouridine synthase"/>
    <property type="match status" value="1"/>
</dbReference>
<evidence type="ECO:0000256" key="4">
    <source>
        <dbReference type="ARBA" id="ARBA00022490"/>
    </source>
</evidence>
<sequence>MAPSQLPPIFNPTQQDIEQLLAAQCHLGSKNLQVHMEPYLWKTRPDGVNVINIGKTWEKILLAARIIAAVENPADICVISARPYGQRAVLKFASHTGATAIAGRFTPGNFTNYITRSFKEPRLIIVTDPRTDSQAIKEASYVNIPVLALCDTDSPTDFVDVAIPTNNKGRHSIGLVWWMLAREVLRLRGTLATRETEWDVVPDLYFYRDPEAEENKEVAEESKVATTEEILNHPHPHIESQAMSGAGESLPPQGQTDYSTWTPENLISRITELERQLHSRNAEFATSSKVANESVPSNPALDTPAETAKFSSKKGARKYQPSPEDDITHTRAPNRPPKQPRVIDPSRYNTRFIALKFAYLGQRYNGLEHANGNVTPLPTIEEEMWKALRKTRLIFPENGEADSFEDTRGPRELKPYLINWEGCQYSKAGRTDRGVSAFGQVIGLRVRSARPKRDDVAQADPSSDTTMQTGEEAPALDDAAQDNWDDIADELPYVSILNRVLPEDIRVLAWCPHPPEGFDARFSCRERHYKYFFTQPAFSPTPGPLGFTSRANNKAGDSRAKYREGWLDIEAMREAAKYFEGVHDFRNFCKLDTSKQIENFERVIYHSDIELLDPRSSPLGYVSQPGFQALEDPAAQQNPGSLEAPSPTPSQVYVFNLRGSAFLWHQVRHMVGILFLVGQGLEPPTIVPDLLDITKNPRKPTYEMASDAPLVLWNCVFPDENSGSREDSLDWVYAGDSRQIKSQVGRGDGKYGLGGVVDSLWSVWRQRKIDEILAGTLLDLAVSQGDQGVVNGEAKGVKDEQRKRSQKVFYGANEPRMGGQYIPVMQKRKTDPVEVQNARWLAAKQRKTEKGAEPSRMEIDREERARSPRRDRDTYRPEDRNKDSDRDRRRPEGDERDGRDKKKKEKKEKKHAVPQSSEPMIIVHVNDRLGSKASIPCLASDPIKLFKAQVAARIGREPHEILLKRQGERPFKDFLTLADYSISSGSQLDLEVGTGE</sequence>
<feature type="region of interest" description="Disordered" evidence="11">
    <location>
        <begin position="450"/>
        <end position="478"/>
    </location>
</feature>
<dbReference type="EMBL" id="JZEE01000308">
    <property type="protein sequence ID" value="KJK66360.1"/>
    <property type="molecule type" value="Genomic_DNA"/>
</dbReference>
<dbReference type="InterPro" id="IPR020094">
    <property type="entry name" value="TruA/RsuA/RluB/E/F_N"/>
</dbReference>
<comment type="subunit">
    <text evidence="9">Component of the small ribosomal subunit. Mature ribosomes consist of a small (40S) and a large (60S) subunit. The 40S subunit contains about 33 different proteins and 1 molecule of RNA (18S). The 60S subunit contains about 49 different proteins and 3 molecules of RNA (25S, 5.8S and 5S). Interacts with RPS21.</text>
</comment>
<dbReference type="InterPro" id="IPR027498">
    <property type="entry name" value="Ribosomal_uS2_euk"/>
</dbReference>
<evidence type="ECO:0000256" key="7">
    <source>
        <dbReference type="ARBA" id="ARBA00023235"/>
    </source>
</evidence>
<accession>A0A0F0IF51</accession>
<dbReference type="Pfam" id="PF01416">
    <property type="entry name" value="PseudoU_synth_1"/>
    <property type="match status" value="1"/>
</dbReference>
<dbReference type="InterPro" id="IPR023591">
    <property type="entry name" value="Ribosomal_uS2_flav_dom_sf"/>
</dbReference>
<dbReference type="STRING" id="1403190.A0A0F0IF51"/>
<dbReference type="InterPro" id="IPR020097">
    <property type="entry name" value="PsdUridine_synth_TruA_a/b_dom"/>
</dbReference>
<dbReference type="InterPro" id="IPR018130">
    <property type="entry name" value="Ribosomal_uS2_CS"/>
</dbReference>
<dbReference type="GO" id="GO:0008033">
    <property type="term" value="P:tRNA processing"/>
    <property type="evidence" value="ECO:0007669"/>
    <property type="project" value="UniProtKB-KW"/>
</dbReference>
<dbReference type="InterPro" id="IPR020095">
    <property type="entry name" value="PsdUridine_synth_TruA_C"/>
</dbReference>
<dbReference type="HAMAP" id="MF_00171">
    <property type="entry name" value="TruA"/>
    <property type="match status" value="1"/>
</dbReference>
<dbReference type="PANTHER" id="PTHR11489">
    <property type="entry name" value="40S RIBOSOMAL PROTEIN SA"/>
    <property type="match status" value="1"/>
</dbReference>